<dbReference type="Pfam" id="PF13432">
    <property type="entry name" value="TPR_16"/>
    <property type="match status" value="2"/>
</dbReference>
<dbReference type="AlphaFoldDB" id="A0A0S7YCY4"/>
<comment type="caution">
    <text evidence="4">The sequence shown here is derived from an EMBL/GenBank/DDBJ whole genome shotgun (WGS) entry which is preliminary data.</text>
</comment>
<feature type="repeat" description="TPR" evidence="3">
    <location>
        <begin position="1060"/>
        <end position="1093"/>
    </location>
</feature>
<dbReference type="InterPro" id="IPR011990">
    <property type="entry name" value="TPR-like_helical_dom_sf"/>
</dbReference>
<dbReference type="Pfam" id="PF13181">
    <property type="entry name" value="TPR_8"/>
    <property type="match status" value="2"/>
</dbReference>
<dbReference type="InterPro" id="IPR051012">
    <property type="entry name" value="CellSynth/LPSAsmb/PSIAsmb"/>
</dbReference>
<evidence type="ECO:0000256" key="3">
    <source>
        <dbReference type="PROSITE-ProRule" id="PRU00339"/>
    </source>
</evidence>
<dbReference type="PROSITE" id="PS50005">
    <property type="entry name" value="TPR"/>
    <property type="match status" value="5"/>
</dbReference>
<evidence type="ECO:0008006" key="6">
    <source>
        <dbReference type="Google" id="ProtNLM"/>
    </source>
</evidence>
<evidence type="ECO:0000313" key="5">
    <source>
        <dbReference type="Proteomes" id="UP000051012"/>
    </source>
</evidence>
<dbReference type="PANTHER" id="PTHR45586:SF1">
    <property type="entry name" value="LIPOPOLYSACCHARIDE ASSEMBLY PROTEIN B"/>
    <property type="match status" value="1"/>
</dbReference>
<evidence type="ECO:0000256" key="1">
    <source>
        <dbReference type="ARBA" id="ARBA00022737"/>
    </source>
</evidence>
<sequence length="1242" mass="142161">MFDIFGAKDPQKALQRAHEYKQEGKLESAIKILESNLTEGEESFDLYQELARLYFEIEQRGRTVELLRHTQSIMPTRTDEIIALVSGLFYRHASIDLGDFLLELYVAKEEYEKITKILKDLSERDVSLLLTRYEKRKQNIESKKIISKTDIESIIIFTTIKFFQNESEAALNSIEAIITIETYGPQLLRWARTIARERFNDPYAALLLLKTLLTNQEFGGALNQAQRIIEKSPDFIDQVIALLETVSPLEKSETAFTQFLISLYIKKGDFDTSIERLQRLKDSGPEKIDDVIKNLREIVRSNPKNVKVLYALGDTYFTAGKTSLAIGEFNKILEIDPDQHEAVVKRYKSAFEKEPNNPLVIQGLVSAYLKQGDVNGAVDIVETAYKSDRGLLEEYIFDLNLILEKKLKNPKALYLLGLCYAHKGDHENAHVIFSSLLENKEYKLVDKATEELCKARPDDSPYLNLRAQSLAILGKAEEALSLLMNYIEQKPEEMIDVFPTLDTIISKRPELSTKIMPLYEQHKKTEPFVATLAMARAYAFTGEYERSVDAFEICYSDTEQKDTTKRALIEVIQERPDAVPLLLAAARIFLKEGEVEIATHFFKTAQIVDPKAFFEIIDEFYDVLKDFPKDREVRTLLINTFFQRKLWDRVIEEAKLAIEVFGKEEQYFNLRLGQALVESGTLSEAVRPLMLSLDGPVDYSRDVIEYLNKILKIDKSNIPAHVALGRALSRARHIDEAVEEYLMTARIVPTRAQYIFKELQNLSSKAVANPRVIFALGQIAITLKKYDDAIKYLAQSCELDSTLVKRVIPLLNKLSKEATSPSLDFALAKVHHIANLKSAAIKFYIRAQAQDKTFREPAISELKKICAENPKDVESRKGLAQIYFDYNNLEDALDSAKDIYELDNKEINWADIFVSNILKKNPQHLPSYYFLGQLLLEKRNQKMAIDVYKKLIEISATEITNVVKILEGIIEKSGELLLYLGILYKDVGDTDRALRLFDELLSTDMSFGEAIVYHIKEILKTNANLGDAYVLASKIFVSQNEYERAIEAIKHAVQLMPENEELILKQGQLYYTMGKAEEAIKVYTELLNKSKDRNAVYRLIKKTREAYFNEKIGMLKGNKDEDRLERANIYLMMNRISDAEKELRFAPENKLSAKFHTVLKAKLYLAKNRPIDALETIQSLSIDRETAQVYADIYEAMGSYEAAATVLRQADIAGVEQRIASYEKLAQKRRLVKGRYFIEGRS</sequence>
<reference evidence="4 5" key="1">
    <citation type="journal article" date="2015" name="Microbiome">
        <title>Genomic resolution of linkages in carbon, nitrogen, and sulfur cycling among widespread estuary sediment bacteria.</title>
        <authorList>
            <person name="Baker B.J."/>
            <person name="Lazar C.S."/>
            <person name="Teske A.P."/>
            <person name="Dick G.J."/>
        </authorList>
    </citation>
    <scope>NUCLEOTIDE SEQUENCE [LARGE SCALE GENOMIC DNA]</scope>
    <source>
        <strain evidence="4">DG_78</strain>
    </source>
</reference>
<feature type="repeat" description="TPR" evidence="3">
    <location>
        <begin position="306"/>
        <end position="339"/>
    </location>
</feature>
<feature type="repeat" description="TPR" evidence="3">
    <location>
        <begin position="974"/>
        <end position="1007"/>
    </location>
</feature>
<proteinExistence type="predicted"/>
<feature type="repeat" description="TPR" evidence="3">
    <location>
        <begin position="1026"/>
        <end position="1059"/>
    </location>
</feature>
<dbReference type="SMART" id="SM00028">
    <property type="entry name" value="TPR"/>
    <property type="match status" value="15"/>
</dbReference>
<dbReference type="InterPro" id="IPR019734">
    <property type="entry name" value="TPR_rpt"/>
</dbReference>
<name>A0A0S7YCY4_UNCT6</name>
<dbReference type="SUPFAM" id="SSF48452">
    <property type="entry name" value="TPR-like"/>
    <property type="match status" value="5"/>
</dbReference>
<dbReference type="Gene3D" id="1.25.40.10">
    <property type="entry name" value="Tetratricopeptide repeat domain"/>
    <property type="match status" value="6"/>
</dbReference>
<keyword evidence="1" id="KW-0677">Repeat</keyword>
<organism evidence="4 5">
    <name type="scientific">candidate division TA06 bacterium DG_78</name>
    <dbReference type="NCBI Taxonomy" id="1703772"/>
    <lineage>
        <taxon>Bacteria</taxon>
        <taxon>Bacteria division TA06</taxon>
    </lineage>
</organism>
<dbReference type="Proteomes" id="UP000051012">
    <property type="component" value="Unassembled WGS sequence"/>
</dbReference>
<evidence type="ECO:0000313" key="4">
    <source>
        <dbReference type="EMBL" id="KPJ72235.1"/>
    </source>
</evidence>
<accession>A0A0S7YCY4</accession>
<protein>
    <recommendedName>
        <fullName evidence="6">Tetratricopeptide repeat protein</fullName>
    </recommendedName>
</protein>
<dbReference type="PANTHER" id="PTHR45586">
    <property type="entry name" value="TPR REPEAT-CONTAINING PROTEIN PA4667"/>
    <property type="match status" value="1"/>
</dbReference>
<feature type="repeat" description="TPR" evidence="3">
    <location>
        <begin position="925"/>
        <end position="958"/>
    </location>
</feature>
<dbReference type="Pfam" id="PF14559">
    <property type="entry name" value="TPR_19"/>
    <property type="match status" value="1"/>
</dbReference>
<gene>
    <name evidence="4" type="ORF">AMJ52_06995</name>
</gene>
<keyword evidence="2 3" id="KW-0802">TPR repeat</keyword>
<dbReference type="EMBL" id="LJNI01000089">
    <property type="protein sequence ID" value="KPJ72235.1"/>
    <property type="molecule type" value="Genomic_DNA"/>
</dbReference>
<evidence type="ECO:0000256" key="2">
    <source>
        <dbReference type="ARBA" id="ARBA00022803"/>
    </source>
</evidence>